<name>A0AA39MB90_9BILA</name>
<reference evidence="1" key="1">
    <citation type="submission" date="2023-06" db="EMBL/GenBank/DDBJ databases">
        <title>Genomic analysis of the entomopathogenic nematode Steinernema hermaphroditum.</title>
        <authorList>
            <person name="Schwarz E.M."/>
            <person name="Heppert J.K."/>
            <person name="Baniya A."/>
            <person name="Schwartz H.T."/>
            <person name="Tan C.-H."/>
            <person name="Antoshechkin I."/>
            <person name="Sternberg P.W."/>
            <person name="Goodrich-Blair H."/>
            <person name="Dillman A.R."/>
        </authorList>
    </citation>
    <scope>NUCLEOTIDE SEQUENCE</scope>
    <source>
        <strain evidence="1">PS9179</strain>
        <tissue evidence="1">Whole animal</tissue>
    </source>
</reference>
<organism evidence="1 2">
    <name type="scientific">Steinernema hermaphroditum</name>
    <dbReference type="NCBI Taxonomy" id="289476"/>
    <lineage>
        <taxon>Eukaryota</taxon>
        <taxon>Metazoa</taxon>
        <taxon>Ecdysozoa</taxon>
        <taxon>Nematoda</taxon>
        <taxon>Chromadorea</taxon>
        <taxon>Rhabditida</taxon>
        <taxon>Tylenchina</taxon>
        <taxon>Panagrolaimomorpha</taxon>
        <taxon>Strongyloidoidea</taxon>
        <taxon>Steinernematidae</taxon>
        <taxon>Steinernema</taxon>
    </lineage>
</organism>
<gene>
    <name evidence="1" type="ORF">QR680_010150</name>
</gene>
<evidence type="ECO:0008006" key="3">
    <source>
        <dbReference type="Google" id="ProtNLM"/>
    </source>
</evidence>
<evidence type="ECO:0000313" key="2">
    <source>
        <dbReference type="Proteomes" id="UP001175271"/>
    </source>
</evidence>
<keyword evidence="2" id="KW-1185">Reference proteome</keyword>
<dbReference type="Proteomes" id="UP001175271">
    <property type="component" value="Unassembled WGS sequence"/>
</dbReference>
<comment type="caution">
    <text evidence="1">The sequence shown here is derived from an EMBL/GenBank/DDBJ whole genome shotgun (WGS) entry which is preliminary data.</text>
</comment>
<protein>
    <recommendedName>
        <fullName evidence="3">F-box domain-containing protein</fullName>
    </recommendedName>
</protein>
<sequence>MDLLSYDLVDHLVQFLSRKDLETVRKVACGRHELSNWQLLAEHHLRERYLLGIKIYIPYQDEIESAPKRMKLEEGDDTDDKNEEIEVSVEKRLFTEELVGPWDFKKLQYASLRDVSISWYHLDDNKNYRPFEMQQLLSILSLPVATRADSIKSSSLSVNGSACRFAHLVLELIQVLQKTFMKVDIFTTLNDMNLRMEDFMRDYINQEAFLGNLSFSCDTIRNQRISLEGIVTLFKKRRLTPLTVRIPVDSLSHPKIQEIVEHWKNSDGYVAGHKELRMVRDPWMGFESRTQHDYLPHPTKRSSLLQSSNYLKIVKFKPWHSPVNFDWIDSLIND</sequence>
<dbReference type="AlphaFoldDB" id="A0AA39MB90"/>
<dbReference type="EMBL" id="JAUCMV010000001">
    <property type="protein sequence ID" value="KAK0427280.1"/>
    <property type="molecule type" value="Genomic_DNA"/>
</dbReference>
<proteinExistence type="predicted"/>
<accession>A0AA39MB90</accession>
<evidence type="ECO:0000313" key="1">
    <source>
        <dbReference type="EMBL" id="KAK0427280.1"/>
    </source>
</evidence>